<dbReference type="Pfam" id="PF00107">
    <property type="entry name" value="ADH_zinc_N"/>
    <property type="match status" value="1"/>
</dbReference>
<accession>C0B7D7</accession>
<evidence type="ECO:0000313" key="8">
    <source>
        <dbReference type="EMBL" id="EEG90830.1"/>
    </source>
</evidence>
<dbReference type="InterPro" id="IPR013154">
    <property type="entry name" value="ADH-like_N"/>
</dbReference>
<gene>
    <name evidence="8" type="ORF">COPCOM_01058</name>
</gene>
<evidence type="ECO:0000256" key="2">
    <source>
        <dbReference type="ARBA" id="ARBA00008072"/>
    </source>
</evidence>
<dbReference type="AlphaFoldDB" id="C0B7D7"/>
<reference evidence="8 9" key="2">
    <citation type="submission" date="2009-03" db="EMBL/GenBank/DDBJ databases">
        <title>Draft genome sequence of Coprococcus comes (ATCC 27758).</title>
        <authorList>
            <person name="Sudarsanam P."/>
            <person name="Ley R."/>
            <person name="Guruge J."/>
            <person name="Turnbaugh P.J."/>
            <person name="Mahowald M."/>
            <person name="Liep D."/>
            <person name="Gordon J."/>
        </authorList>
    </citation>
    <scope>NUCLEOTIDE SEQUENCE [LARGE SCALE GENOMIC DNA]</scope>
    <source>
        <strain evidence="8 9">ATCC 27758</strain>
    </source>
</reference>
<keyword evidence="3 6" id="KW-0479">Metal-binding</keyword>
<protein>
    <submittedName>
        <fullName evidence="8">Putative chlorophyll synthesis pathway protein BchC</fullName>
    </submittedName>
</protein>
<evidence type="ECO:0000256" key="3">
    <source>
        <dbReference type="ARBA" id="ARBA00022723"/>
    </source>
</evidence>
<dbReference type="Gene3D" id="3.40.50.720">
    <property type="entry name" value="NAD(P)-binding Rossmann-like Domain"/>
    <property type="match status" value="1"/>
</dbReference>
<dbReference type="SMART" id="SM00829">
    <property type="entry name" value="PKS_ER"/>
    <property type="match status" value="1"/>
</dbReference>
<name>C0B7D7_9FIRM</name>
<comment type="similarity">
    <text evidence="2 6">Belongs to the zinc-containing alcohol dehydrogenase family.</text>
</comment>
<dbReference type="InterPro" id="IPR020843">
    <property type="entry name" value="ER"/>
</dbReference>
<dbReference type="Gene3D" id="3.90.180.10">
    <property type="entry name" value="Medium-chain alcohol dehydrogenases, catalytic domain"/>
    <property type="match status" value="1"/>
</dbReference>
<dbReference type="SUPFAM" id="SSF50129">
    <property type="entry name" value="GroES-like"/>
    <property type="match status" value="1"/>
</dbReference>
<dbReference type="GO" id="GO:0008270">
    <property type="term" value="F:zinc ion binding"/>
    <property type="evidence" value="ECO:0007669"/>
    <property type="project" value="InterPro"/>
</dbReference>
<dbReference type="HOGENOM" id="CLU_026673_11_0_9"/>
<keyword evidence="5" id="KW-0560">Oxidoreductase</keyword>
<reference evidence="8 9" key="1">
    <citation type="submission" date="2009-02" db="EMBL/GenBank/DDBJ databases">
        <authorList>
            <person name="Fulton L."/>
            <person name="Clifton S."/>
            <person name="Fulton B."/>
            <person name="Xu J."/>
            <person name="Minx P."/>
            <person name="Pepin K.H."/>
            <person name="Johnson M."/>
            <person name="Bhonagiri V."/>
            <person name="Nash W.E."/>
            <person name="Mardis E.R."/>
            <person name="Wilson R.K."/>
        </authorList>
    </citation>
    <scope>NUCLEOTIDE SEQUENCE [LARGE SCALE GENOMIC DNA]</scope>
    <source>
        <strain evidence="8 9">ATCC 27758</strain>
    </source>
</reference>
<dbReference type="SUPFAM" id="SSF51735">
    <property type="entry name" value="NAD(P)-binding Rossmann-fold domains"/>
    <property type="match status" value="1"/>
</dbReference>
<organism evidence="8 9">
    <name type="scientific">Coprococcus comes ATCC 27758</name>
    <dbReference type="NCBI Taxonomy" id="470146"/>
    <lineage>
        <taxon>Bacteria</taxon>
        <taxon>Bacillati</taxon>
        <taxon>Bacillota</taxon>
        <taxon>Clostridia</taxon>
        <taxon>Lachnospirales</taxon>
        <taxon>Lachnospiraceae</taxon>
        <taxon>Coprococcus</taxon>
    </lineage>
</organism>
<dbReference type="Proteomes" id="UP000003793">
    <property type="component" value="Unassembled WGS sequence"/>
</dbReference>
<proteinExistence type="inferred from homology"/>
<dbReference type="InterPro" id="IPR002328">
    <property type="entry name" value="ADH_Zn_CS"/>
</dbReference>
<dbReference type="InterPro" id="IPR036291">
    <property type="entry name" value="NAD(P)-bd_dom_sf"/>
</dbReference>
<evidence type="ECO:0000256" key="1">
    <source>
        <dbReference type="ARBA" id="ARBA00001947"/>
    </source>
</evidence>
<dbReference type="EMBL" id="ABVR01000037">
    <property type="protein sequence ID" value="EEG90830.1"/>
    <property type="molecule type" value="Genomic_DNA"/>
</dbReference>
<sequence length="378" mass="41715">MKKHIDKLCLHGDNIITLIKHFIKHKTKQHKKEETIMLQQVMTNPGEIIFREVPVPEVKENQVLVKIMNIGVCGSDIHVYHGKHPFTKYPVTQGHEVSGEITELGKNVTEFHVGQKVTIEPQVYCGHCYPCRHGKYNLCEELKVMGFQTTGTASEYFAVDASKVTPIPEDMSYEEGAMIEPLAVAVHGVKQMGDVAGMNIAVLGAGPIGNLVAQAAKGMGAAKVMITDISDLRLAKAKECGIDVCVNTKNKDFGAAMLEAFGPDKADVIYDCAGNNITMGQAIKYARKGSTIVLVAVFAGMAEVDLAVANDHELDIKSTMMYRHDDYIDGIRLVNEGKVHLKPLISKTFAFKDYLKAYQYIDDNRETTMKVIINVSEK</sequence>
<evidence type="ECO:0000256" key="5">
    <source>
        <dbReference type="ARBA" id="ARBA00023002"/>
    </source>
</evidence>
<comment type="cofactor">
    <cofactor evidence="1 6">
        <name>Zn(2+)</name>
        <dbReference type="ChEBI" id="CHEBI:29105"/>
    </cofactor>
</comment>
<evidence type="ECO:0000256" key="4">
    <source>
        <dbReference type="ARBA" id="ARBA00022833"/>
    </source>
</evidence>
<evidence type="ECO:0000259" key="7">
    <source>
        <dbReference type="SMART" id="SM00829"/>
    </source>
</evidence>
<dbReference type="GO" id="GO:0016491">
    <property type="term" value="F:oxidoreductase activity"/>
    <property type="evidence" value="ECO:0007669"/>
    <property type="project" value="UniProtKB-KW"/>
</dbReference>
<evidence type="ECO:0000256" key="6">
    <source>
        <dbReference type="RuleBase" id="RU361277"/>
    </source>
</evidence>
<evidence type="ECO:0000313" key="9">
    <source>
        <dbReference type="Proteomes" id="UP000003793"/>
    </source>
</evidence>
<dbReference type="InterPro" id="IPR011032">
    <property type="entry name" value="GroES-like_sf"/>
</dbReference>
<dbReference type="InterPro" id="IPR013149">
    <property type="entry name" value="ADH-like_C"/>
</dbReference>
<comment type="caution">
    <text evidence="8">The sequence shown here is derived from an EMBL/GenBank/DDBJ whole genome shotgun (WGS) entry which is preliminary data.</text>
</comment>
<feature type="domain" description="Enoyl reductase (ER)" evidence="7">
    <location>
        <begin position="43"/>
        <end position="373"/>
    </location>
</feature>
<dbReference type="PROSITE" id="PS00059">
    <property type="entry name" value="ADH_ZINC"/>
    <property type="match status" value="1"/>
</dbReference>
<dbReference type="PANTHER" id="PTHR43161">
    <property type="entry name" value="SORBITOL DEHYDROGENASE"/>
    <property type="match status" value="1"/>
</dbReference>
<keyword evidence="4 6" id="KW-0862">Zinc</keyword>
<dbReference type="Pfam" id="PF08240">
    <property type="entry name" value="ADH_N"/>
    <property type="match status" value="1"/>
</dbReference>